<dbReference type="AlphaFoldDB" id="A0A369WTZ6"/>
<feature type="domain" description="Endonuclease/exonuclease/phosphatase" evidence="2">
    <location>
        <begin position="29"/>
        <end position="272"/>
    </location>
</feature>
<keyword evidence="3" id="KW-0255">Endonuclease</keyword>
<protein>
    <submittedName>
        <fullName evidence="3">Endonuclease</fullName>
    </submittedName>
</protein>
<organism evidence="3 4">
    <name type="scientific">Motiliproteus coralliicola</name>
    <dbReference type="NCBI Taxonomy" id="2283196"/>
    <lineage>
        <taxon>Bacteria</taxon>
        <taxon>Pseudomonadati</taxon>
        <taxon>Pseudomonadota</taxon>
        <taxon>Gammaproteobacteria</taxon>
        <taxon>Oceanospirillales</taxon>
        <taxon>Oceanospirillaceae</taxon>
        <taxon>Motiliproteus</taxon>
    </lineage>
</organism>
<keyword evidence="1" id="KW-0732">Signal</keyword>
<dbReference type="OrthoDB" id="9793162at2"/>
<dbReference type="InterPro" id="IPR005135">
    <property type="entry name" value="Endo/exonuclease/phosphatase"/>
</dbReference>
<reference evidence="3 4" key="1">
    <citation type="submission" date="2018-07" db="EMBL/GenBank/DDBJ databases">
        <title>Motiliproteus coralliicola sp. nov., a bacterium isolated from Coral.</title>
        <authorList>
            <person name="Wang G."/>
        </authorList>
    </citation>
    <scope>NUCLEOTIDE SEQUENCE [LARGE SCALE GENOMIC DNA]</scope>
    <source>
        <strain evidence="3 4">C34</strain>
    </source>
</reference>
<feature type="chain" id="PRO_5016926017" evidence="1">
    <location>
        <begin position="21"/>
        <end position="285"/>
    </location>
</feature>
<proteinExistence type="predicted"/>
<comment type="caution">
    <text evidence="3">The sequence shown here is derived from an EMBL/GenBank/DDBJ whole genome shotgun (WGS) entry which is preliminary data.</text>
</comment>
<dbReference type="Pfam" id="PF03372">
    <property type="entry name" value="Exo_endo_phos"/>
    <property type="match status" value="1"/>
</dbReference>
<sequence>MSLKLLITALLTILCSPLYASSSCALHIASFNIHYIVPSDSDETWDTRKHAVSRILNEMDADIVAFQEAETFDGGDYSPRNLQLDWIHASTTGYQNAAIGNPAAFPITQPIIYKANKFDLLDQGFFFFSDTPDRIYSSQWNGGYPYFASWARFRSHCSNHQFFLFNVHNDYKSRSNRLKSSTLIVERIKDLVREPIPVIVLGDFNVPSGFQEVRLFEEIGLKVIPPEGSTNRIFGLDLLPAIDHILISSAFRPMSEIKVWRNQYDGVYPSDHYPISIQLNLAPPS</sequence>
<dbReference type="GO" id="GO:0004519">
    <property type="term" value="F:endonuclease activity"/>
    <property type="evidence" value="ECO:0007669"/>
    <property type="project" value="UniProtKB-KW"/>
</dbReference>
<dbReference type="SUPFAM" id="SSF56219">
    <property type="entry name" value="DNase I-like"/>
    <property type="match status" value="1"/>
</dbReference>
<evidence type="ECO:0000313" key="4">
    <source>
        <dbReference type="Proteomes" id="UP000253769"/>
    </source>
</evidence>
<feature type="signal peptide" evidence="1">
    <location>
        <begin position="1"/>
        <end position="20"/>
    </location>
</feature>
<gene>
    <name evidence="3" type="ORF">DV711_05785</name>
</gene>
<dbReference type="PROSITE" id="PS51257">
    <property type="entry name" value="PROKAR_LIPOPROTEIN"/>
    <property type="match status" value="1"/>
</dbReference>
<dbReference type="Proteomes" id="UP000253769">
    <property type="component" value="Unassembled WGS sequence"/>
</dbReference>
<keyword evidence="4" id="KW-1185">Reference proteome</keyword>
<keyword evidence="3" id="KW-0540">Nuclease</keyword>
<dbReference type="EMBL" id="QQOH01000001">
    <property type="protein sequence ID" value="RDE25071.1"/>
    <property type="molecule type" value="Genomic_DNA"/>
</dbReference>
<name>A0A369WTZ6_9GAMM</name>
<accession>A0A369WTZ6</accession>
<dbReference type="CDD" id="cd09083">
    <property type="entry name" value="EEP-1"/>
    <property type="match status" value="1"/>
</dbReference>
<evidence type="ECO:0000313" key="3">
    <source>
        <dbReference type="EMBL" id="RDE25071.1"/>
    </source>
</evidence>
<dbReference type="Gene3D" id="3.60.10.10">
    <property type="entry name" value="Endonuclease/exonuclease/phosphatase"/>
    <property type="match status" value="1"/>
</dbReference>
<dbReference type="InterPro" id="IPR036691">
    <property type="entry name" value="Endo/exonu/phosph_ase_sf"/>
</dbReference>
<evidence type="ECO:0000256" key="1">
    <source>
        <dbReference type="SAM" id="SignalP"/>
    </source>
</evidence>
<dbReference type="RefSeq" id="WP_114694667.1">
    <property type="nucleotide sequence ID" value="NZ_QQOH01000001.1"/>
</dbReference>
<evidence type="ECO:0000259" key="2">
    <source>
        <dbReference type="Pfam" id="PF03372"/>
    </source>
</evidence>
<keyword evidence="3" id="KW-0378">Hydrolase</keyword>